<dbReference type="EMBL" id="CP012195">
    <property type="protein sequence ID" value="AKT91418.1"/>
    <property type="molecule type" value="Genomic_DNA"/>
</dbReference>
<accession>A0AAU8U2B4</accession>
<dbReference type="Proteomes" id="UP000063971">
    <property type="component" value="Chromosome"/>
</dbReference>
<sequence length="88" mass="10317">MQTITINANINSKVIESIKNIVRAIDPNSEIFYSKNEQNSEYELSEADKDDLREILAQRERGELEFISHDEFKQHKKELFARLGEYAN</sequence>
<evidence type="ECO:0008006" key="3">
    <source>
        <dbReference type="Google" id="ProtNLM"/>
    </source>
</evidence>
<proteinExistence type="predicted"/>
<dbReference type="AlphaFoldDB" id="A0AAU8U2B4"/>
<dbReference type="KEGG" id="cure:CUREO_1612"/>
<name>A0AAU8U2B4_9BACT</name>
<reference evidence="1 2" key="1">
    <citation type="journal article" date="2015" name="Genome Announc.">
        <title>Complete Genome Sequence of the Campylobacter ureolyticus Clinical Isolate RIGS 9880.</title>
        <authorList>
            <person name="Miller W.G."/>
            <person name="Yee E."/>
            <person name="On S.L."/>
            <person name="Andersen L.P."/>
            <person name="Bono J.L."/>
        </authorList>
    </citation>
    <scope>NUCLEOTIDE SEQUENCE [LARGE SCALE GENOMIC DNA]</scope>
    <source>
        <strain evidence="1 2">RIGS 9880</strain>
    </source>
</reference>
<evidence type="ECO:0000313" key="2">
    <source>
        <dbReference type="Proteomes" id="UP000063971"/>
    </source>
</evidence>
<organism evidence="1 2">
    <name type="scientific">Campylobacter ureolyticus RIGS 9880</name>
    <dbReference type="NCBI Taxonomy" id="1032069"/>
    <lineage>
        <taxon>Bacteria</taxon>
        <taxon>Pseudomonadati</taxon>
        <taxon>Campylobacterota</taxon>
        <taxon>Epsilonproteobacteria</taxon>
        <taxon>Campylobacterales</taxon>
        <taxon>Campylobacteraceae</taxon>
        <taxon>Campylobacter</taxon>
    </lineage>
</organism>
<evidence type="ECO:0000313" key="1">
    <source>
        <dbReference type="EMBL" id="AKT91418.1"/>
    </source>
</evidence>
<protein>
    <recommendedName>
        <fullName evidence="3">Toxin-antitoxin system, antitoxin component</fullName>
    </recommendedName>
</protein>
<dbReference type="RefSeq" id="WP_024962927.1">
    <property type="nucleotide sequence ID" value="NZ_CP012195.1"/>
</dbReference>
<gene>
    <name evidence="1" type="ORF">CUREO_1612</name>
</gene>